<organism evidence="1 2">
    <name type="scientific">Cardamine amara subsp. amara</name>
    <dbReference type="NCBI Taxonomy" id="228776"/>
    <lineage>
        <taxon>Eukaryota</taxon>
        <taxon>Viridiplantae</taxon>
        <taxon>Streptophyta</taxon>
        <taxon>Embryophyta</taxon>
        <taxon>Tracheophyta</taxon>
        <taxon>Spermatophyta</taxon>
        <taxon>Magnoliopsida</taxon>
        <taxon>eudicotyledons</taxon>
        <taxon>Gunneridae</taxon>
        <taxon>Pentapetalae</taxon>
        <taxon>rosids</taxon>
        <taxon>malvids</taxon>
        <taxon>Brassicales</taxon>
        <taxon>Brassicaceae</taxon>
        <taxon>Cardamineae</taxon>
        <taxon>Cardamine</taxon>
    </lineage>
</organism>
<accession>A0ABD1BMG2</accession>
<dbReference type="EMBL" id="JBANAX010000214">
    <property type="protein sequence ID" value="KAL1218388.1"/>
    <property type="molecule type" value="Genomic_DNA"/>
</dbReference>
<reference evidence="1 2" key="1">
    <citation type="submission" date="2024-04" db="EMBL/GenBank/DDBJ databases">
        <title>Genome assembly C_amara_ONT_v2.</title>
        <authorList>
            <person name="Yant L."/>
            <person name="Moore C."/>
            <person name="Slenker M."/>
        </authorList>
    </citation>
    <scope>NUCLEOTIDE SEQUENCE [LARGE SCALE GENOMIC DNA]</scope>
    <source>
        <tissue evidence="1">Leaf</tissue>
    </source>
</reference>
<evidence type="ECO:0000313" key="2">
    <source>
        <dbReference type="Proteomes" id="UP001558713"/>
    </source>
</evidence>
<dbReference type="AlphaFoldDB" id="A0ABD1BMG2"/>
<keyword evidence="2" id="KW-1185">Reference proteome</keyword>
<dbReference type="Proteomes" id="UP001558713">
    <property type="component" value="Unassembled WGS sequence"/>
</dbReference>
<comment type="caution">
    <text evidence="1">The sequence shown here is derived from an EMBL/GenBank/DDBJ whole genome shotgun (WGS) entry which is preliminary data.</text>
</comment>
<gene>
    <name evidence="1" type="ORF">V5N11_028095</name>
</gene>
<proteinExistence type="predicted"/>
<name>A0ABD1BMG2_CARAN</name>
<sequence>MMRPSSKTSSDHSHPGCCGDKTQVNVKLVRDGCCGESNKKPEGDMASSLSSCKMSTHVKHDLKMKGSSSCCANKNEKMKEVVAKSCCEKPKQLKESSGDCRSGHCEEKKHTEEIVLLQTGLEIELQRKDGETSKSSCCDNKEIVKETGLLLIEEEGSCKSSCCDDEIQTAEVTIVDCCENKETVKQSCHEKTGLKMEAVVRCDPKLVCCGNTEEEMGEQSDMEIKIEEQCKSGCCNDEKQTGEITLASEEDSDSSDCSTRCCEDKEGVTQICNEKHVVSGLETEGGGDCKSLCCETGLKQVSSCCSKEGVPIQSPTDLVLSDLQVKKDEHCETSERAIKVETCCKVKKDEHCETSEGAIKVETCCKVKKDEHCETSEGAIKVETCCKVKTPEACGSKCREREKRHSGKSCCRSYAKEYCSHRHHHHHHNHHHNHVRA</sequence>
<evidence type="ECO:0000313" key="1">
    <source>
        <dbReference type="EMBL" id="KAL1218388.1"/>
    </source>
</evidence>
<protein>
    <submittedName>
        <fullName evidence="1">Cadmium/zinc-transporting ATPase HMA4</fullName>
    </submittedName>
</protein>